<name>A0A1I2HRZ1_9ACTN</name>
<organism evidence="3 4">
    <name type="scientific">Actinoplanes philippinensis</name>
    <dbReference type="NCBI Taxonomy" id="35752"/>
    <lineage>
        <taxon>Bacteria</taxon>
        <taxon>Bacillati</taxon>
        <taxon>Actinomycetota</taxon>
        <taxon>Actinomycetes</taxon>
        <taxon>Micromonosporales</taxon>
        <taxon>Micromonosporaceae</taxon>
        <taxon>Actinoplanes</taxon>
    </lineage>
</organism>
<feature type="compositionally biased region" description="Basic and acidic residues" evidence="1">
    <location>
        <begin position="55"/>
        <end position="72"/>
    </location>
</feature>
<dbReference type="STRING" id="35752.SAMN05421541_108370"/>
<sequence length="265" mass="28657">MPRRTDATGRMTAATGTALLTRAVRRGALTRSGHLRDGVHGRRDARAQTTARGRLPTESRIRASERRAEQNLRSRRGTPMTAAVPRPSNRTLRRLGYAAVAASAVALAIRAGRRARPTQPPEPEPPPAVVEPPATPALRRRPWRRVLLAVSVLVVTGGTIAVVAGELDGYACLSSPVMAPATTPTDVPGMRRVPRVESLPRRGPRITVGEVAELRDTFTSEAAREVSVRVRTTWSRTRICSRQPDGDSCRWRCASTTSAGEVGIC</sequence>
<evidence type="ECO:0000256" key="2">
    <source>
        <dbReference type="SAM" id="Phobius"/>
    </source>
</evidence>
<keyword evidence="2" id="KW-1133">Transmembrane helix</keyword>
<dbReference type="Proteomes" id="UP000199645">
    <property type="component" value="Unassembled WGS sequence"/>
</dbReference>
<feature type="compositionally biased region" description="Pro residues" evidence="1">
    <location>
        <begin position="118"/>
        <end position="135"/>
    </location>
</feature>
<keyword evidence="2" id="KW-0472">Membrane</keyword>
<accession>A0A1I2HRZ1</accession>
<dbReference type="AlphaFoldDB" id="A0A1I2HRZ1"/>
<keyword evidence="2" id="KW-0812">Transmembrane</keyword>
<feature type="transmembrane region" description="Helical" evidence="2">
    <location>
        <begin position="146"/>
        <end position="165"/>
    </location>
</feature>
<dbReference type="EMBL" id="FONV01000008">
    <property type="protein sequence ID" value="SFF31151.1"/>
    <property type="molecule type" value="Genomic_DNA"/>
</dbReference>
<keyword evidence="4" id="KW-1185">Reference proteome</keyword>
<protein>
    <submittedName>
        <fullName evidence="3">Uncharacterized protein</fullName>
    </submittedName>
</protein>
<reference evidence="3 4" key="1">
    <citation type="submission" date="2016-10" db="EMBL/GenBank/DDBJ databases">
        <authorList>
            <person name="de Groot N.N."/>
        </authorList>
    </citation>
    <scope>NUCLEOTIDE SEQUENCE [LARGE SCALE GENOMIC DNA]</scope>
    <source>
        <strain evidence="3 4">DSM 43019</strain>
    </source>
</reference>
<evidence type="ECO:0000256" key="1">
    <source>
        <dbReference type="SAM" id="MobiDB-lite"/>
    </source>
</evidence>
<gene>
    <name evidence="3" type="ORF">SAMN05421541_108370</name>
</gene>
<evidence type="ECO:0000313" key="3">
    <source>
        <dbReference type="EMBL" id="SFF31151.1"/>
    </source>
</evidence>
<evidence type="ECO:0000313" key="4">
    <source>
        <dbReference type="Proteomes" id="UP000199645"/>
    </source>
</evidence>
<feature type="region of interest" description="Disordered" evidence="1">
    <location>
        <begin position="112"/>
        <end position="135"/>
    </location>
</feature>
<proteinExistence type="predicted"/>
<feature type="region of interest" description="Disordered" evidence="1">
    <location>
        <begin position="30"/>
        <end position="88"/>
    </location>
</feature>
<feature type="compositionally biased region" description="Basic and acidic residues" evidence="1">
    <location>
        <begin position="34"/>
        <end position="46"/>
    </location>
</feature>